<dbReference type="InterPro" id="IPR011011">
    <property type="entry name" value="Znf_FYVE_PHD"/>
</dbReference>
<dbReference type="SMR" id="A0A482WSV2"/>
<dbReference type="InterPro" id="IPR015390">
    <property type="entry name" value="Rabaptin_Rab5-bd_dom"/>
</dbReference>
<evidence type="ECO:0000256" key="5">
    <source>
        <dbReference type="ARBA" id="ARBA00022490"/>
    </source>
</evidence>
<evidence type="ECO:0000256" key="6">
    <source>
        <dbReference type="ARBA" id="ARBA00022553"/>
    </source>
</evidence>
<keyword evidence="5" id="KW-0963">Cytoplasm</keyword>
<dbReference type="AlphaFoldDB" id="A0A482WSV2"/>
<keyword evidence="13 15" id="KW-0175">Coiled coil</keyword>
<dbReference type="CDD" id="cd15739">
    <property type="entry name" value="FYVE_RABE_unchar"/>
    <property type="match status" value="1"/>
</dbReference>
<dbReference type="GO" id="GO:0008083">
    <property type="term" value="F:growth factor activity"/>
    <property type="evidence" value="ECO:0007669"/>
    <property type="project" value="InterPro"/>
</dbReference>
<evidence type="ECO:0000256" key="9">
    <source>
        <dbReference type="ARBA" id="ARBA00022753"/>
    </source>
</evidence>
<evidence type="ECO:0000256" key="1">
    <source>
        <dbReference type="ARBA" id="ARBA00004412"/>
    </source>
</evidence>
<dbReference type="GO" id="GO:0008270">
    <property type="term" value="F:zinc ion binding"/>
    <property type="evidence" value="ECO:0007669"/>
    <property type="project" value="UniProtKB-KW"/>
</dbReference>
<dbReference type="PROSITE" id="PS50178">
    <property type="entry name" value="ZF_FYVE"/>
    <property type="match status" value="1"/>
</dbReference>
<dbReference type="GO" id="GO:0005096">
    <property type="term" value="F:GTPase activator activity"/>
    <property type="evidence" value="ECO:0007669"/>
    <property type="project" value="InterPro"/>
</dbReference>
<evidence type="ECO:0000256" key="3">
    <source>
        <dbReference type="ARBA" id="ARBA00006603"/>
    </source>
</evidence>
<evidence type="ECO:0000259" key="17">
    <source>
        <dbReference type="PROSITE" id="PS50178"/>
    </source>
</evidence>
<keyword evidence="19" id="KW-1185">Reference proteome</keyword>
<feature type="region of interest" description="Disordered" evidence="16">
    <location>
        <begin position="153"/>
        <end position="174"/>
    </location>
</feature>
<dbReference type="InterPro" id="IPR017455">
    <property type="entry name" value="Znf_FYVE-rel"/>
</dbReference>
<feature type="coiled-coil region" evidence="15">
    <location>
        <begin position="261"/>
        <end position="288"/>
    </location>
</feature>
<reference evidence="18 19" key="1">
    <citation type="journal article" date="2017" name="Gigascience">
        <title>Genome sequence of the small brown planthopper, Laodelphax striatellus.</title>
        <authorList>
            <person name="Zhu J."/>
            <person name="Jiang F."/>
            <person name="Wang X."/>
            <person name="Yang P."/>
            <person name="Bao Y."/>
            <person name="Zhao W."/>
            <person name="Wang W."/>
            <person name="Lu H."/>
            <person name="Wang Q."/>
            <person name="Cui N."/>
            <person name="Li J."/>
            <person name="Chen X."/>
            <person name="Luo L."/>
            <person name="Yu J."/>
            <person name="Kang L."/>
            <person name="Cui F."/>
        </authorList>
    </citation>
    <scope>NUCLEOTIDE SEQUENCE [LARGE SCALE GENOMIC DNA]</scope>
    <source>
        <strain evidence="18">Lst14</strain>
    </source>
</reference>
<gene>
    <name evidence="18" type="ORF">LSTR_LSTR010556</name>
</gene>
<evidence type="ECO:0000256" key="4">
    <source>
        <dbReference type="ARBA" id="ARBA00022448"/>
    </source>
</evidence>
<evidence type="ECO:0000313" key="19">
    <source>
        <dbReference type="Proteomes" id="UP000291343"/>
    </source>
</evidence>
<keyword evidence="6" id="KW-0597">Phosphoprotein</keyword>
<feature type="compositionally biased region" description="Low complexity" evidence="16">
    <location>
        <begin position="218"/>
        <end position="232"/>
    </location>
</feature>
<keyword evidence="8" id="KW-0479">Metal-binding</keyword>
<evidence type="ECO:0000256" key="14">
    <source>
        <dbReference type="PROSITE-ProRule" id="PRU00091"/>
    </source>
</evidence>
<dbReference type="InterPro" id="IPR000306">
    <property type="entry name" value="Znf_FYVE"/>
</dbReference>
<dbReference type="InterPro" id="IPR003914">
    <property type="entry name" value="Rabaptin"/>
</dbReference>
<feature type="region of interest" description="Disordered" evidence="16">
    <location>
        <begin position="218"/>
        <end position="242"/>
    </location>
</feature>
<name>A0A482WSV2_LAOST</name>
<dbReference type="Pfam" id="PF03528">
    <property type="entry name" value="Rabaptin"/>
    <property type="match status" value="2"/>
</dbReference>
<dbReference type="STRING" id="195883.A0A482WSV2"/>
<dbReference type="Pfam" id="PF09311">
    <property type="entry name" value="Rab5-bind"/>
    <property type="match status" value="1"/>
</dbReference>
<dbReference type="InterPro" id="IPR018514">
    <property type="entry name" value="Rabaptin_CC"/>
</dbReference>
<keyword evidence="10 14" id="KW-0863">Zinc-finger</keyword>
<dbReference type="FunFam" id="1.20.5.730:FF:000005">
    <property type="entry name" value="RABaptiN (Rab effector)"/>
    <property type="match status" value="1"/>
</dbReference>
<feature type="region of interest" description="Disordered" evidence="16">
    <location>
        <begin position="295"/>
        <end position="331"/>
    </location>
</feature>
<keyword evidence="12" id="KW-0653">Protein transport</keyword>
<comment type="caution">
    <text evidence="18">The sequence shown here is derived from an EMBL/GenBank/DDBJ whole genome shotgun (WGS) entry which is preliminary data.</text>
</comment>
<comment type="subcellular location">
    <subcellularLocation>
        <location evidence="2">Cytoplasm</location>
    </subcellularLocation>
    <subcellularLocation>
        <location evidence="1">Early endosome</location>
    </subcellularLocation>
</comment>
<dbReference type="SMART" id="SM00064">
    <property type="entry name" value="FYVE"/>
    <property type="match status" value="1"/>
</dbReference>
<organism evidence="18 19">
    <name type="scientific">Laodelphax striatellus</name>
    <name type="common">Small brown planthopper</name>
    <name type="synonym">Delphax striatella</name>
    <dbReference type="NCBI Taxonomy" id="195883"/>
    <lineage>
        <taxon>Eukaryota</taxon>
        <taxon>Metazoa</taxon>
        <taxon>Ecdysozoa</taxon>
        <taxon>Arthropoda</taxon>
        <taxon>Hexapoda</taxon>
        <taxon>Insecta</taxon>
        <taxon>Pterygota</taxon>
        <taxon>Neoptera</taxon>
        <taxon>Paraneoptera</taxon>
        <taxon>Hemiptera</taxon>
        <taxon>Auchenorrhyncha</taxon>
        <taxon>Fulgoroidea</taxon>
        <taxon>Delphacidae</taxon>
        <taxon>Criomorphinae</taxon>
        <taxon>Laodelphax</taxon>
    </lineage>
</organism>
<dbReference type="EMBL" id="QKKF02026002">
    <property type="protein sequence ID" value="RZF36695.1"/>
    <property type="molecule type" value="Genomic_DNA"/>
</dbReference>
<evidence type="ECO:0000256" key="16">
    <source>
        <dbReference type="SAM" id="MobiDB-lite"/>
    </source>
</evidence>
<dbReference type="GO" id="GO:0005769">
    <property type="term" value="C:early endosome"/>
    <property type="evidence" value="ECO:0007669"/>
    <property type="project" value="UniProtKB-SubCell"/>
</dbReference>
<feature type="compositionally biased region" description="Low complexity" evidence="16">
    <location>
        <begin position="153"/>
        <end position="166"/>
    </location>
</feature>
<dbReference type="OrthoDB" id="79940at2759"/>
<dbReference type="InParanoid" id="A0A482WSV2"/>
<evidence type="ECO:0000256" key="7">
    <source>
        <dbReference type="ARBA" id="ARBA00022583"/>
    </source>
</evidence>
<feature type="coiled-coil region" evidence="15">
    <location>
        <begin position="341"/>
        <end position="548"/>
    </location>
</feature>
<protein>
    <recommendedName>
        <fullName evidence="17">FYVE-type domain-containing protein</fullName>
    </recommendedName>
</protein>
<feature type="compositionally biased region" description="Polar residues" evidence="16">
    <location>
        <begin position="297"/>
        <end position="314"/>
    </location>
</feature>
<dbReference type="PANTHER" id="PTHR31179">
    <property type="entry name" value="RAB GTPASE-BINDING EFFECTOR PROTEIN"/>
    <property type="match status" value="1"/>
</dbReference>
<feature type="compositionally biased region" description="Basic and acidic residues" evidence="16">
    <location>
        <begin position="315"/>
        <end position="324"/>
    </location>
</feature>
<keyword evidence="7" id="KW-0254">Endocytosis</keyword>
<sequence length="715" mass="80563">METVSNETTLSKDTDPDDNDLVVKVAALSARLAAHEDEKQLMRAEFGQQRAKMKELFLQKEEELKRGSSEHNKLLEEIENLKAELNDAQTQVTVTRLDLEARLDEQKQRNQAEITSLQQLVSDTLEESSRYDEEVKRLRRANEQLVAELRAGAGVSSAGARGGDAATSEGGPQQLLTVPGAMITTLARKVVSQLGSATAPDSLSSSAVVTAGLSSSSATLSASSSPVTSQQPPSGPDSLEESMRKVNKYAQEDADVLRSLVIPLEEEINALKDKLRTADQQLRQYQGSDELIHLESSENSTSQNQTELLSPNKPNESRMRKESSDSSLNRKVVQDKKCDMCANYENQLVAAQQRSSQLEKQLISMERCKEELAKETVIRKDMEQKWNEKKEFHKAEVTELQQRAKEAEECVKELKQLFEQVKTAAIDDLNRLSGERQTVQIQLDRLQMENEDLIGKRNANARKLEEEVIDLPNSVEELQELTLKFREDLIAARVGQEAAEQKVGELREQLHCETQNRQASEASFSHQVESLKAQLYKCESQLQAAQRRRDTSSSDDDRSLRQELDDVKVELLTTRNDKLRLAATVGELKSRVLSLQTELKNSEIVQQDFVRLSQSLQTELERIRNSHTELRWEHEDDIEQCPGCHFNFAQNFSTNSRKKVHCLHCGRVFCVVCLTHTVLSGPKQRPSKVCDVCHTLLEQYTAPYFSTLPPHSPAN</sequence>
<evidence type="ECO:0000256" key="8">
    <source>
        <dbReference type="ARBA" id="ARBA00022723"/>
    </source>
</evidence>
<evidence type="ECO:0000256" key="2">
    <source>
        <dbReference type="ARBA" id="ARBA00004496"/>
    </source>
</evidence>
<dbReference type="Pfam" id="PF01363">
    <property type="entry name" value="FYVE"/>
    <property type="match status" value="1"/>
</dbReference>
<dbReference type="Gene3D" id="3.30.40.10">
    <property type="entry name" value="Zinc/RING finger domain, C3HC4 (zinc finger)"/>
    <property type="match status" value="1"/>
</dbReference>
<keyword evidence="9" id="KW-0967">Endosome</keyword>
<dbReference type="SUPFAM" id="SSF103652">
    <property type="entry name" value="G protein-binding domain"/>
    <property type="match status" value="1"/>
</dbReference>
<dbReference type="PANTHER" id="PTHR31179:SF7">
    <property type="entry name" value="FYVE-TYPE DOMAIN-CONTAINING PROTEIN"/>
    <property type="match status" value="1"/>
</dbReference>
<keyword evidence="11" id="KW-0862">Zinc</keyword>
<evidence type="ECO:0000256" key="13">
    <source>
        <dbReference type="ARBA" id="ARBA00023054"/>
    </source>
</evidence>
<dbReference type="GO" id="GO:0015031">
    <property type="term" value="P:protein transport"/>
    <property type="evidence" value="ECO:0007669"/>
    <property type="project" value="UniProtKB-KW"/>
</dbReference>
<dbReference type="Proteomes" id="UP000291343">
    <property type="component" value="Unassembled WGS sequence"/>
</dbReference>
<dbReference type="SUPFAM" id="SSF57903">
    <property type="entry name" value="FYVE/PHD zinc finger"/>
    <property type="match status" value="1"/>
</dbReference>
<evidence type="ECO:0000256" key="10">
    <source>
        <dbReference type="ARBA" id="ARBA00022771"/>
    </source>
</evidence>
<evidence type="ECO:0000256" key="12">
    <source>
        <dbReference type="ARBA" id="ARBA00022927"/>
    </source>
</evidence>
<evidence type="ECO:0000256" key="11">
    <source>
        <dbReference type="ARBA" id="ARBA00022833"/>
    </source>
</evidence>
<dbReference type="GO" id="GO:0006897">
    <property type="term" value="P:endocytosis"/>
    <property type="evidence" value="ECO:0007669"/>
    <property type="project" value="UniProtKB-KW"/>
</dbReference>
<dbReference type="FunCoup" id="A0A482WSV2">
    <property type="interactions" value="892"/>
</dbReference>
<proteinExistence type="inferred from homology"/>
<evidence type="ECO:0000256" key="15">
    <source>
        <dbReference type="SAM" id="Coils"/>
    </source>
</evidence>
<feature type="domain" description="FYVE-type" evidence="17">
    <location>
        <begin position="635"/>
        <end position="698"/>
    </location>
</feature>
<keyword evidence="4" id="KW-0813">Transport</keyword>
<accession>A0A482WSV2</accession>
<dbReference type="InterPro" id="IPR013083">
    <property type="entry name" value="Znf_RING/FYVE/PHD"/>
</dbReference>
<comment type="similarity">
    <text evidence="3">Belongs to the rabaptin family.</text>
</comment>
<dbReference type="Gene3D" id="1.20.5.730">
    <property type="entry name" value="Single helix bin"/>
    <property type="match status" value="1"/>
</dbReference>
<evidence type="ECO:0000313" key="18">
    <source>
        <dbReference type="EMBL" id="RZF36695.1"/>
    </source>
</evidence>
<feature type="coiled-coil region" evidence="15">
    <location>
        <begin position="25"/>
        <end position="98"/>
    </location>
</feature>